<keyword evidence="2" id="KW-0812">Transmembrane</keyword>
<organism evidence="3 4">
    <name type="scientific">Claviceps africana</name>
    <dbReference type="NCBI Taxonomy" id="83212"/>
    <lineage>
        <taxon>Eukaryota</taxon>
        <taxon>Fungi</taxon>
        <taxon>Dikarya</taxon>
        <taxon>Ascomycota</taxon>
        <taxon>Pezizomycotina</taxon>
        <taxon>Sordariomycetes</taxon>
        <taxon>Hypocreomycetidae</taxon>
        <taxon>Hypocreales</taxon>
        <taxon>Clavicipitaceae</taxon>
        <taxon>Claviceps</taxon>
    </lineage>
</organism>
<feature type="compositionally biased region" description="Pro residues" evidence="1">
    <location>
        <begin position="9"/>
        <end position="20"/>
    </location>
</feature>
<keyword evidence="2" id="KW-0472">Membrane</keyword>
<protein>
    <submittedName>
        <fullName evidence="3">Uncharacterized protein</fullName>
    </submittedName>
</protein>
<feature type="region of interest" description="Disordered" evidence="1">
    <location>
        <begin position="1"/>
        <end position="20"/>
    </location>
</feature>
<sequence length="122" mass="13210">MAATSRPAPSSPLPRPSIPPALRPLVRAYLLAYASAVLPRLAALILRRLPRRKRKQPDYAPPPHPPDQNLSAACLHVLKTALQPRRFPAFCAALVGGSTLLQVRLSLGPGPRRASAAFLWLT</sequence>
<dbReference type="EMBL" id="SRPY01001192">
    <property type="protein sequence ID" value="KAG5913988.1"/>
    <property type="molecule type" value="Genomic_DNA"/>
</dbReference>
<keyword evidence="4" id="KW-1185">Reference proteome</keyword>
<evidence type="ECO:0000313" key="4">
    <source>
        <dbReference type="Proteomes" id="UP000811619"/>
    </source>
</evidence>
<dbReference type="AlphaFoldDB" id="A0A8K0NE63"/>
<reference evidence="3" key="1">
    <citation type="journal article" date="2020" name="bioRxiv">
        <title>Whole genome comparisons of ergot fungi reveals the divergence and evolution of species within the genus Claviceps are the result of varying mechanisms driving genome evolution and host range expansion.</title>
        <authorList>
            <person name="Wyka S.A."/>
            <person name="Mondo S.J."/>
            <person name="Liu M."/>
            <person name="Dettman J."/>
            <person name="Nalam V."/>
            <person name="Broders K.D."/>
        </authorList>
    </citation>
    <scope>NUCLEOTIDE SEQUENCE</scope>
    <source>
        <strain evidence="3">CCC 489</strain>
    </source>
</reference>
<feature type="transmembrane region" description="Helical" evidence="2">
    <location>
        <begin position="26"/>
        <end position="46"/>
    </location>
</feature>
<accession>A0A8K0NE63</accession>
<keyword evidence="2" id="KW-1133">Transmembrane helix</keyword>
<name>A0A8K0NE63_9HYPO</name>
<dbReference type="Proteomes" id="UP000811619">
    <property type="component" value="Unassembled WGS sequence"/>
</dbReference>
<dbReference type="OrthoDB" id="10567077at2759"/>
<proteinExistence type="predicted"/>
<evidence type="ECO:0000256" key="1">
    <source>
        <dbReference type="SAM" id="MobiDB-lite"/>
    </source>
</evidence>
<evidence type="ECO:0000313" key="3">
    <source>
        <dbReference type="EMBL" id="KAG5913988.1"/>
    </source>
</evidence>
<evidence type="ECO:0000256" key="2">
    <source>
        <dbReference type="SAM" id="Phobius"/>
    </source>
</evidence>
<comment type="caution">
    <text evidence="3">The sequence shown here is derived from an EMBL/GenBank/DDBJ whole genome shotgun (WGS) entry which is preliminary data.</text>
</comment>
<gene>
    <name evidence="3" type="ORF">E4U42_000741</name>
</gene>